<dbReference type="PROSITE" id="PS51471">
    <property type="entry name" value="FE2OG_OXY"/>
    <property type="match status" value="1"/>
</dbReference>
<dbReference type="GO" id="GO:0051213">
    <property type="term" value="F:dioxygenase activity"/>
    <property type="evidence" value="ECO:0007669"/>
    <property type="project" value="UniProtKB-KW"/>
</dbReference>
<dbReference type="InterPro" id="IPR044861">
    <property type="entry name" value="IPNS-like_FE2OG_OXY"/>
</dbReference>
<dbReference type="EMBL" id="JABFOF010000010">
    <property type="protein sequence ID" value="KAG2377032.1"/>
    <property type="molecule type" value="Genomic_DNA"/>
</dbReference>
<evidence type="ECO:0000313" key="5">
    <source>
        <dbReference type="EMBL" id="KAG2377032.1"/>
    </source>
</evidence>
<evidence type="ECO:0000313" key="8">
    <source>
        <dbReference type="Proteomes" id="UP000743370"/>
    </source>
</evidence>
<evidence type="ECO:0000256" key="1">
    <source>
        <dbReference type="ARBA" id="ARBA00022723"/>
    </source>
</evidence>
<evidence type="ECO:0000313" key="6">
    <source>
        <dbReference type="EMBL" id="KOM45969.1"/>
    </source>
</evidence>
<dbReference type="InterPro" id="IPR027443">
    <property type="entry name" value="IPNS-like_sf"/>
</dbReference>
<dbReference type="STRING" id="3914.A0A0L9UTX9"/>
<dbReference type="Gene3D" id="2.60.120.330">
    <property type="entry name" value="B-lactam Antibiotic, Isopenicillin N Synthase, Chain"/>
    <property type="match status" value="1"/>
</dbReference>
<dbReference type="AlphaFoldDB" id="A0A0L9UTX9"/>
<dbReference type="InterPro" id="IPR026992">
    <property type="entry name" value="DIOX_N"/>
</dbReference>
<dbReference type="KEGG" id="var:108335646"/>
<comment type="similarity">
    <text evidence="3">Belongs to the iron/ascorbate-dependent oxidoreductase family.</text>
</comment>
<dbReference type="Gramene" id="KOM45969">
    <property type="protein sequence ID" value="KOM45969"/>
    <property type="gene ID" value="LR48_Vigan06g127500"/>
</dbReference>
<dbReference type="SUPFAM" id="SSF51197">
    <property type="entry name" value="Clavaminate synthase-like"/>
    <property type="match status" value="1"/>
</dbReference>
<reference evidence="6" key="2">
    <citation type="submission" date="2015-02" db="EMBL/GenBank/DDBJ databases">
        <authorList>
            <person name="Chooi Y.-H."/>
        </authorList>
    </citation>
    <scope>NUCLEOTIDE SEQUENCE</scope>
    <source>
        <tissue evidence="6">Seedling</tissue>
    </source>
</reference>
<gene>
    <name evidence="5" type="ORF">HKW66_Vig0176060</name>
    <name evidence="6" type="ORF">LR48_Vigan06g127500</name>
</gene>
<evidence type="ECO:0000259" key="4">
    <source>
        <dbReference type="PROSITE" id="PS51471"/>
    </source>
</evidence>
<accession>A0A0L9UTX9</accession>
<sequence>MEATVPVVDFQKLSEGEEWKKLREACEKCGIFRVINHPIPETLMKEMKSAVKFLHDLPSEIKMRNKSIIPDSGYIPPLPSSPLYEAMAIYDFHKSPQALEDFLSQLNLPPHYSKIVKAYGKAIHDLASTMAEKMGKCLGIEDVDFKDWPFLLRSIKYNFSPENIGEMGVMLHSDTGFITLLQDDETVSGLELLDDSGLLKAVTPKSGSFLCIVGDVGHVWSNEKFWNARHRVICKETCSRYSFGVFMLAARDGIVEAHPKLAELNDGPRYRPFKYEDLREFRILTGKRNAEVLHQYRIA</sequence>
<reference evidence="7" key="1">
    <citation type="journal article" date="2015" name="Proc. Natl. Acad. Sci. U.S.A.">
        <title>Genome sequencing of adzuki bean (Vigna angularis) provides insight into high starch and low fat accumulation and domestication.</title>
        <authorList>
            <person name="Yang K."/>
            <person name="Tian Z."/>
            <person name="Chen C."/>
            <person name="Luo L."/>
            <person name="Zhao B."/>
            <person name="Wang Z."/>
            <person name="Yu L."/>
            <person name="Li Y."/>
            <person name="Sun Y."/>
            <person name="Li W."/>
            <person name="Chen Y."/>
            <person name="Li Y."/>
            <person name="Zhang Y."/>
            <person name="Ai D."/>
            <person name="Zhao J."/>
            <person name="Shang C."/>
            <person name="Ma Y."/>
            <person name="Wu B."/>
            <person name="Wang M."/>
            <person name="Gao L."/>
            <person name="Sun D."/>
            <person name="Zhang P."/>
            <person name="Guo F."/>
            <person name="Wang W."/>
            <person name="Li Y."/>
            <person name="Wang J."/>
            <person name="Varshney R.K."/>
            <person name="Wang J."/>
            <person name="Ling H.Q."/>
            <person name="Wan P."/>
        </authorList>
    </citation>
    <scope>NUCLEOTIDE SEQUENCE</scope>
    <source>
        <strain evidence="7">cv. Jingnong 6</strain>
    </source>
</reference>
<evidence type="ECO:0000256" key="3">
    <source>
        <dbReference type="RuleBase" id="RU003682"/>
    </source>
</evidence>
<dbReference type="Proteomes" id="UP000053144">
    <property type="component" value="Chromosome 6"/>
</dbReference>
<dbReference type="Proteomes" id="UP000743370">
    <property type="component" value="Unassembled WGS sequence"/>
</dbReference>
<keyword evidence="3" id="KW-0560">Oxidoreductase</keyword>
<evidence type="ECO:0000313" key="7">
    <source>
        <dbReference type="Proteomes" id="UP000053144"/>
    </source>
</evidence>
<reference evidence="5 8" key="3">
    <citation type="submission" date="2020-05" db="EMBL/GenBank/DDBJ databases">
        <title>Vigna angularis (adzuki bean) Var. LongXiaoDou No. 4 denovo assembly.</title>
        <authorList>
            <person name="Xiang H."/>
        </authorList>
    </citation>
    <scope>NUCLEOTIDE SEQUENCE [LARGE SCALE GENOMIC DNA]</scope>
    <source>
        <tissue evidence="5">Leaf</tissue>
    </source>
</reference>
<organism evidence="6 7">
    <name type="scientific">Phaseolus angularis</name>
    <name type="common">Azuki bean</name>
    <name type="synonym">Vigna angularis</name>
    <dbReference type="NCBI Taxonomy" id="3914"/>
    <lineage>
        <taxon>Eukaryota</taxon>
        <taxon>Viridiplantae</taxon>
        <taxon>Streptophyta</taxon>
        <taxon>Embryophyta</taxon>
        <taxon>Tracheophyta</taxon>
        <taxon>Spermatophyta</taxon>
        <taxon>Magnoliopsida</taxon>
        <taxon>eudicotyledons</taxon>
        <taxon>Gunneridae</taxon>
        <taxon>Pentapetalae</taxon>
        <taxon>rosids</taxon>
        <taxon>fabids</taxon>
        <taxon>Fabales</taxon>
        <taxon>Fabaceae</taxon>
        <taxon>Papilionoideae</taxon>
        <taxon>50 kb inversion clade</taxon>
        <taxon>NPAAA clade</taxon>
        <taxon>indigoferoid/millettioid clade</taxon>
        <taxon>Phaseoleae</taxon>
        <taxon>Vigna</taxon>
    </lineage>
</organism>
<dbReference type="PANTHER" id="PTHR47990">
    <property type="entry name" value="2-OXOGLUTARATE (2OG) AND FE(II)-DEPENDENT OXYGENASE SUPERFAMILY PROTEIN-RELATED"/>
    <property type="match status" value="1"/>
</dbReference>
<protein>
    <submittedName>
        <fullName evidence="5">2-oxoglutarate-dependent dioxygenase</fullName>
    </submittedName>
</protein>
<dbReference type="GO" id="GO:0046872">
    <property type="term" value="F:metal ion binding"/>
    <property type="evidence" value="ECO:0007669"/>
    <property type="project" value="UniProtKB-KW"/>
</dbReference>
<dbReference type="Pfam" id="PF03171">
    <property type="entry name" value="2OG-FeII_Oxy"/>
    <property type="match status" value="1"/>
</dbReference>
<feature type="domain" description="Fe2OG dioxygenase" evidence="4">
    <location>
        <begin position="147"/>
        <end position="250"/>
    </location>
</feature>
<dbReference type="Pfam" id="PF14226">
    <property type="entry name" value="DIOX_N"/>
    <property type="match status" value="1"/>
</dbReference>
<dbReference type="InterPro" id="IPR050231">
    <property type="entry name" value="Iron_ascorbate_oxido_reductase"/>
</dbReference>
<evidence type="ECO:0000256" key="2">
    <source>
        <dbReference type="ARBA" id="ARBA00023004"/>
    </source>
</evidence>
<dbReference type="InterPro" id="IPR005123">
    <property type="entry name" value="Oxoglu/Fe-dep_dioxygenase_dom"/>
</dbReference>
<proteinExistence type="inferred from homology"/>
<name>A0A0L9UTX9_PHAAN</name>
<dbReference type="EMBL" id="CM003376">
    <property type="protein sequence ID" value="KOM45969.1"/>
    <property type="molecule type" value="Genomic_DNA"/>
</dbReference>
<dbReference type="OrthoDB" id="288590at2759"/>
<keyword evidence="1 3" id="KW-0479">Metal-binding</keyword>
<keyword evidence="2 3" id="KW-0408">Iron</keyword>
<dbReference type="OMA" id="EDWACEL"/>
<keyword evidence="5" id="KW-0223">Dioxygenase</keyword>